<comment type="caution">
    <text evidence="3">The sequence shown here is derived from an EMBL/GenBank/DDBJ whole genome shotgun (WGS) entry which is preliminary data.</text>
</comment>
<dbReference type="EMBL" id="JAACNH010018176">
    <property type="protein sequence ID" value="KAG8428958.1"/>
    <property type="molecule type" value="Genomic_DNA"/>
</dbReference>
<evidence type="ECO:0000256" key="1">
    <source>
        <dbReference type="SAM" id="MobiDB-lite"/>
    </source>
</evidence>
<dbReference type="OrthoDB" id="261960at2759"/>
<proteinExistence type="predicted"/>
<evidence type="ECO:0000259" key="2">
    <source>
        <dbReference type="Pfam" id="PF25393"/>
    </source>
</evidence>
<evidence type="ECO:0000313" key="4">
    <source>
        <dbReference type="Proteomes" id="UP000812440"/>
    </source>
</evidence>
<dbReference type="Pfam" id="PF25393">
    <property type="entry name" value="LTM"/>
    <property type="match status" value="1"/>
</dbReference>
<reference evidence="3" key="1">
    <citation type="thesis" date="2020" institute="ProQuest LLC" country="789 East Eisenhower Parkway, Ann Arbor, MI, USA">
        <title>Comparative Genomics and Chromosome Evolution.</title>
        <authorList>
            <person name="Mudd A.B."/>
        </authorList>
    </citation>
    <scope>NUCLEOTIDE SEQUENCE</scope>
    <source>
        <strain evidence="3">Female2</strain>
        <tissue evidence="3">Blood</tissue>
    </source>
</reference>
<dbReference type="AlphaFoldDB" id="A0A8T2IE45"/>
<dbReference type="InterPro" id="IPR057468">
    <property type="entry name" value="HOIL-1/Sharpin_LTM"/>
</dbReference>
<sequence>DLLNQESGSRFAPDKSLTSGNKNPFKSLSVDAQQVSVDFCTKEELGLQLSRAIECGDEEMAAQLAVTLTKQKVPLQIQLKPSCYPKTEIW</sequence>
<protein>
    <recommendedName>
        <fullName evidence="2">HOIL-1/Sharpin LUBAC thetering domain-containing protein</fullName>
    </recommendedName>
</protein>
<gene>
    <name evidence="3" type="ORF">GDO86_018714</name>
</gene>
<keyword evidence="4" id="KW-1185">Reference proteome</keyword>
<feature type="domain" description="HOIL-1/Sharpin LUBAC thetering" evidence="2">
    <location>
        <begin position="44"/>
        <end position="85"/>
    </location>
</feature>
<evidence type="ECO:0000313" key="3">
    <source>
        <dbReference type="EMBL" id="KAG8428958.1"/>
    </source>
</evidence>
<dbReference type="Proteomes" id="UP000812440">
    <property type="component" value="Unassembled WGS sequence"/>
</dbReference>
<feature type="non-terminal residue" evidence="3">
    <location>
        <position position="90"/>
    </location>
</feature>
<organism evidence="3 4">
    <name type="scientific">Hymenochirus boettgeri</name>
    <name type="common">Congo dwarf clawed frog</name>
    <dbReference type="NCBI Taxonomy" id="247094"/>
    <lineage>
        <taxon>Eukaryota</taxon>
        <taxon>Metazoa</taxon>
        <taxon>Chordata</taxon>
        <taxon>Craniata</taxon>
        <taxon>Vertebrata</taxon>
        <taxon>Euteleostomi</taxon>
        <taxon>Amphibia</taxon>
        <taxon>Batrachia</taxon>
        <taxon>Anura</taxon>
        <taxon>Pipoidea</taxon>
        <taxon>Pipidae</taxon>
        <taxon>Pipinae</taxon>
        <taxon>Hymenochirus</taxon>
    </lineage>
</organism>
<name>A0A8T2IE45_9PIPI</name>
<accession>A0A8T2IE45</accession>
<feature type="region of interest" description="Disordered" evidence="1">
    <location>
        <begin position="1"/>
        <end position="23"/>
    </location>
</feature>